<evidence type="ECO:0000313" key="4">
    <source>
        <dbReference type="Proteomes" id="UP000494106"/>
    </source>
</evidence>
<gene>
    <name evidence="3" type="ORF">APLA_LOCUS13681</name>
</gene>
<comment type="caution">
    <text evidence="3">The sequence shown here is derived from an EMBL/GenBank/DDBJ whole genome shotgun (WGS) entry which is preliminary data.</text>
</comment>
<protein>
    <recommendedName>
        <fullName evidence="2">PiggyBac transposable element-derived protein domain-containing protein</fullName>
    </recommendedName>
</protein>
<dbReference type="Pfam" id="PF13843">
    <property type="entry name" value="DDE_Tnp_1_7"/>
    <property type="match status" value="1"/>
</dbReference>
<sequence length="424" mass="48078">MDSKARPSTGKSATKKRRQSDDYVSIFDTKMKSKTTSRRPRAGDVPAQPSRSQASKRGLSTRDTSAQSSTLPDFSASRPAFRQLEFDRLDNYEINCEIERLSSPSIVQDYGNVLPDLPENLSLGNISTPSVSLLRSNAVTPNFSSEHNDAPPAFPVLRSESSTHDLPSDNHDAPSPQNSRNNSPSHQGATTTWSSNPNSMKTIDFTTEQQLLVPPPTDPYDAFRLFIDDDLYLINLNLSDCSRDECKCKHGDEMLETTSKRGSVVLKPSAIVHYNNFMPGIDLQDQMLAYYPVQKKTLRWYKKLFVHMLQMSLSNAMYLYNKFSATNKMNLYDFRLSILERLLPDPHDVNQRNVLKVKHQLTKIEKTRVRQKKVGRVMKETTEVARKECKGCKAQKRRVQTIYECKQCEGSPGFCTQCFCQAHS</sequence>
<dbReference type="AlphaFoldDB" id="A0A8S1B464"/>
<accession>A0A8S1B464</accession>
<evidence type="ECO:0000256" key="1">
    <source>
        <dbReference type="SAM" id="MobiDB-lite"/>
    </source>
</evidence>
<feature type="compositionally biased region" description="Polar residues" evidence="1">
    <location>
        <begin position="61"/>
        <end position="72"/>
    </location>
</feature>
<organism evidence="3 4">
    <name type="scientific">Arctia plantaginis</name>
    <name type="common">Wood tiger moth</name>
    <name type="synonym">Phalaena plantaginis</name>
    <dbReference type="NCBI Taxonomy" id="874455"/>
    <lineage>
        <taxon>Eukaryota</taxon>
        <taxon>Metazoa</taxon>
        <taxon>Ecdysozoa</taxon>
        <taxon>Arthropoda</taxon>
        <taxon>Hexapoda</taxon>
        <taxon>Insecta</taxon>
        <taxon>Pterygota</taxon>
        <taxon>Neoptera</taxon>
        <taxon>Endopterygota</taxon>
        <taxon>Lepidoptera</taxon>
        <taxon>Glossata</taxon>
        <taxon>Ditrysia</taxon>
        <taxon>Noctuoidea</taxon>
        <taxon>Erebidae</taxon>
        <taxon>Arctiinae</taxon>
        <taxon>Arctia</taxon>
    </lineage>
</organism>
<dbReference type="EMBL" id="CADEBC010000558">
    <property type="protein sequence ID" value="CAB3252761.1"/>
    <property type="molecule type" value="Genomic_DNA"/>
</dbReference>
<dbReference type="OrthoDB" id="118105at2759"/>
<name>A0A8S1B464_ARCPL</name>
<evidence type="ECO:0000313" key="3">
    <source>
        <dbReference type="EMBL" id="CAB3252761.1"/>
    </source>
</evidence>
<dbReference type="InterPro" id="IPR029526">
    <property type="entry name" value="PGBD"/>
</dbReference>
<evidence type="ECO:0000259" key="2">
    <source>
        <dbReference type="Pfam" id="PF13843"/>
    </source>
</evidence>
<keyword evidence="4" id="KW-1185">Reference proteome</keyword>
<reference evidence="3 4" key="1">
    <citation type="submission" date="2020-04" db="EMBL/GenBank/DDBJ databases">
        <authorList>
            <person name="Wallbank WR R."/>
            <person name="Pardo Diaz C."/>
            <person name="Kozak K."/>
            <person name="Martin S."/>
            <person name="Jiggins C."/>
            <person name="Moest M."/>
            <person name="Warren A I."/>
            <person name="Byers J.R.P. K."/>
            <person name="Montejo-Kovacevich G."/>
            <person name="Yen C E."/>
        </authorList>
    </citation>
    <scope>NUCLEOTIDE SEQUENCE [LARGE SCALE GENOMIC DNA]</scope>
</reference>
<feature type="compositionally biased region" description="Low complexity" evidence="1">
    <location>
        <begin position="174"/>
        <end position="185"/>
    </location>
</feature>
<feature type="region of interest" description="Disordered" evidence="1">
    <location>
        <begin position="142"/>
        <end position="200"/>
    </location>
</feature>
<feature type="domain" description="PiggyBac transposable element-derived protein" evidence="2">
    <location>
        <begin position="255"/>
        <end position="317"/>
    </location>
</feature>
<proteinExistence type="predicted"/>
<dbReference type="PANTHER" id="PTHR46599">
    <property type="entry name" value="PIGGYBAC TRANSPOSABLE ELEMENT-DERIVED PROTEIN 4"/>
    <property type="match status" value="1"/>
</dbReference>
<feature type="compositionally biased region" description="Polar residues" evidence="1">
    <location>
        <begin position="186"/>
        <end position="200"/>
    </location>
</feature>
<feature type="region of interest" description="Disordered" evidence="1">
    <location>
        <begin position="1"/>
        <end position="76"/>
    </location>
</feature>
<dbReference type="PANTHER" id="PTHR46599:SF3">
    <property type="entry name" value="PIGGYBAC TRANSPOSABLE ELEMENT-DERIVED PROTEIN 4"/>
    <property type="match status" value="1"/>
</dbReference>
<feature type="compositionally biased region" description="Basic and acidic residues" evidence="1">
    <location>
        <begin position="161"/>
        <end position="172"/>
    </location>
</feature>
<dbReference type="Proteomes" id="UP000494106">
    <property type="component" value="Unassembled WGS sequence"/>
</dbReference>